<comment type="function">
    <text evidence="6">Catalyzes the hydrolysis of queuosine 5'-phosphate, releasing the nucleobase queuine (q). Is required for salvage of queuine from exogenous queuosine (Q) that is imported and then converted to queuosine 5'-phosphate intracellularly.</text>
</comment>
<evidence type="ECO:0000256" key="3">
    <source>
        <dbReference type="ARBA" id="ARBA00035306"/>
    </source>
</evidence>
<proteinExistence type="inferred from homology"/>
<dbReference type="EMBL" id="JAAQHG020000008">
    <property type="protein sequence ID" value="KAL1587955.1"/>
    <property type="molecule type" value="Genomic_DNA"/>
</dbReference>
<dbReference type="GO" id="GO:0006400">
    <property type="term" value="P:tRNA modification"/>
    <property type="evidence" value="ECO:0007669"/>
    <property type="project" value="TreeGrafter"/>
</dbReference>
<dbReference type="Proteomes" id="UP000803884">
    <property type="component" value="Unassembled WGS sequence"/>
</dbReference>
<evidence type="ECO:0000256" key="2">
    <source>
        <dbReference type="ARBA" id="ARBA00035119"/>
    </source>
</evidence>
<dbReference type="EC" id="3.2.2.-" evidence="6"/>
<comment type="similarity">
    <text evidence="2 6">Belongs to the QNG1 protein family.</text>
</comment>
<dbReference type="GO" id="GO:0016787">
    <property type="term" value="F:hydrolase activity"/>
    <property type="evidence" value="ECO:0007669"/>
    <property type="project" value="UniProtKB-KW"/>
</dbReference>
<dbReference type="GeneID" id="96004581"/>
<keyword evidence="1 6" id="KW-0378">Hydrolase</keyword>
<gene>
    <name evidence="8" type="ORF">WHR41_03137</name>
</gene>
<evidence type="ECO:0000256" key="1">
    <source>
        <dbReference type="ARBA" id="ARBA00022801"/>
    </source>
</evidence>
<dbReference type="PANTHER" id="PTHR21314:SF0">
    <property type="entry name" value="QUEUOSINE 5'-PHOSPHATE N-GLYCOSYLASE_HYDROLASE"/>
    <property type="match status" value="1"/>
</dbReference>
<evidence type="ECO:0000256" key="6">
    <source>
        <dbReference type="RuleBase" id="RU365002"/>
    </source>
</evidence>
<protein>
    <recommendedName>
        <fullName evidence="3 6">Queuosine 5'-phosphate N-glycosylase/hydrolase</fullName>
        <ecNumber evidence="6">3.2.2.-</ecNumber>
    </recommendedName>
    <alternativeName>
        <fullName evidence="4 6">Queuosine-nucleotide N-glycosylase/hydrolase</fullName>
    </alternativeName>
</protein>
<accession>A0AB34KT00</accession>
<evidence type="ECO:0000256" key="5">
    <source>
        <dbReference type="ARBA" id="ARBA00048204"/>
    </source>
</evidence>
<name>A0AB34KT00_9PEZI</name>
<sequence length="470" mass="52554">MDDPDVDHELIALLRESLGFSNKAPDAVSSDTGVLKDAEFIAHNAIDVALSMYGTRDAAASLYKAMCERKYSTETWSEHELHPKLGVDVDEVGLVNFVFTMDLLNFSFWSEKSAEERYQVEYRGKLWTGYNSLVACLRRGLDDGIPITTPRFWRSNADLQATVAKVFAGATDESIPLLEQRVAVLKEAGDVLHETFRDEEGGGMTSDENDDSNSLVSSQSVKDADMGEKEGVHIFGSVSVGQNSANGEFTPATSESQVHTPAEHAVQVDDQSTHVNHKSNERPPALKHTEAQDPPDMTVIRLIDEADHSAGKLVNLLAKHFPCFRDEGRFEGRKVRFLKRAQIFVADLWAAFNGKSFGEFYDIGHLTMFADYRVPQMLYNLGVLTFAPPVEGRLRRLEELKSGESWELQLRGCSIWAVELIRRQIGADHPGAEAEMHAVLLDFLLYDLAKEFESSGTESIPHHRTRSIWY</sequence>
<dbReference type="AlphaFoldDB" id="A0AB34KT00"/>
<evidence type="ECO:0000313" key="8">
    <source>
        <dbReference type="EMBL" id="KAL1587955.1"/>
    </source>
</evidence>
<evidence type="ECO:0000256" key="7">
    <source>
        <dbReference type="SAM" id="MobiDB-lite"/>
    </source>
</evidence>
<organism evidence="8 9">
    <name type="scientific">Cladosporium halotolerans</name>
    <dbReference type="NCBI Taxonomy" id="1052096"/>
    <lineage>
        <taxon>Eukaryota</taxon>
        <taxon>Fungi</taxon>
        <taxon>Dikarya</taxon>
        <taxon>Ascomycota</taxon>
        <taxon>Pezizomycotina</taxon>
        <taxon>Dothideomycetes</taxon>
        <taxon>Dothideomycetidae</taxon>
        <taxon>Cladosporiales</taxon>
        <taxon>Cladosporiaceae</taxon>
        <taxon>Cladosporium</taxon>
    </lineage>
</organism>
<evidence type="ECO:0000256" key="4">
    <source>
        <dbReference type="ARBA" id="ARBA00035393"/>
    </source>
</evidence>
<keyword evidence="9" id="KW-1185">Reference proteome</keyword>
<dbReference type="RefSeq" id="XP_069231060.1">
    <property type="nucleotide sequence ID" value="XM_069371743.1"/>
</dbReference>
<feature type="compositionally biased region" description="Polar residues" evidence="7">
    <location>
        <begin position="212"/>
        <end position="221"/>
    </location>
</feature>
<feature type="region of interest" description="Disordered" evidence="7">
    <location>
        <begin position="194"/>
        <end position="223"/>
    </location>
</feature>
<dbReference type="Pfam" id="PF10343">
    <property type="entry name" value="Q_salvage"/>
    <property type="match status" value="2"/>
</dbReference>
<dbReference type="PANTHER" id="PTHR21314">
    <property type="entry name" value="QUEUOSINE 5'-PHOSPHATE N-GLYCOSYLASE_HYDROLASE-RELATED"/>
    <property type="match status" value="1"/>
</dbReference>
<reference evidence="8 9" key="1">
    <citation type="journal article" date="2020" name="Microbiol. Resour. Announc.">
        <title>Draft Genome Sequence of a Cladosporium Species Isolated from the Mesophotic Ascidian Didemnum maculosum.</title>
        <authorList>
            <person name="Gioti A."/>
            <person name="Siaperas R."/>
            <person name="Nikolaivits E."/>
            <person name="Le Goff G."/>
            <person name="Ouazzani J."/>
            <person name="Kotoulas G."/>
            <person name="Topakas E."/>
        </authorList>
    </citation>
    <scope>NUCLEOTIDE SEQUENCE [LARGE SCALE GENOMIC DNA]</scope>
    <source>
        <strain evidence="8 9">TM138-S3</strain>
    </source>
</reference>
<evidence type="ECO:0000313" key="9">
    <source>
        <dbReference type="Proteomes" id="UP000803884"/>
    </source>
</evidence>
<comment type="caution">
    <text evidence="8">The sequence shown here is derived from an EMBL/GenBank/DDBJ whole genome shotgun (WGS) entry which is preliminary data.</text>
</comment>
<comment type="catalytic activity">
    <reaction evidence="5 6">
        <text>queuosine 5'-phosphate + H2O = queuine + D-ribose 5-phosphate</text>
        <dbReference type="Rhea" id="RHEA:75387"/>
        <dbReference type="ChEBI" id="CHEBI:15377"/>
        <dbReference type="ChEBI" id="CHEBI:17433"/>
        <dbReference type="ChEBI" id="CHEBI:78346"/>
        <dbReference type="ChEBI" id="CHEBI:194371"/>
    </reaction>
    <physiologicalReaction direction="left-to-right" evidence="5 6">
        <dbReference type="Rhea" id="RHEA:75388"/>
    </physiologicalReaction>
</comment>
<feature type="region of interest" description="Disordered" evidence="7">
    <location>
        <begin position="267"/>
        <end position="291"/>
    </location>
</feature>
<dbReference type="InterPro" id="IPR019438">
    <property type="entry name" value="Q_salvage"/>
</dbReference>